<protein>
    <submittedName>
        <fullName evidence="1">DUF1642 domain-containing protein</fullName>
    </submittedName>
</protein>
<sequence length="245" mass="29186">MNKQELIKRIEVLPYTEGPIADTITINRNWILESIKQLDEPETGHADEAPRYVKNILARLRELPLHNREVWLKAIMGEFEQDFSHAKWREGYEQGKLEGAWVGNQLKDADKIRRELNKVKIPQFVAEIIEYYKGQNATLYDALREKNFNKQYNEWLMNEQDAYNKVARAWLFGYEVEKEKRYFVKIKGICGKHETLNREKHSNKWLFSDREENSLYETKHTRKELEKAGFGWVFDCKGVEVEEVE</sequence>
<evidence type="ECO:0000313" key="1">
    <source>
        <dbReference type="EMBL" id="MQQ02251.1"/>
    </source>
</evidence>
<proteinExistence type="predicted"/>
<dbReference type="AlphaFoldDB" id="A0A7X1QX96"/>
<comment type="caution">
    <text evidence="1">The sequence shown here is derived from an EMBL/GenBank/DDBJ whole genome shotgun (WGS) entry which is preliminary data.</text>
</comment>
<evidence type="ECO:0000313" key="2">
    <source>
        <dbReference type="Proteomes" id="UP000432694"/>
    </source>
</evidence>
<dbReference type="Proteomes" id="UP000432694">
    <property type="component" value="Unassembled WGS sequence"/>
</dbReference>
<dbReference type="EMBL" id="WIJB01000003">
    <property type="protein sequence ID" value="MQQ02251.1"/>
    <property type="molecule type" value="Genomic_DNA"/>
</dbReference>
<name>A0A7X1QX96_STRMT</name>
<gene>
    <name evidence="1" type="ORF">GEZ98_04865</name>
</gene>
<reference evidence="1 2" key="1">
    <citation type="submission" date="2019-10" db="EMBL/GenBank/DDBJ databases">
        <title>Streptococcus mitis of the oral and urogenital tracts.</title>
        <authorList>
            <person name="Price T."/>
            <person name="Mores C.R."/>
            <person name="Putonti C."/>
            <person name="Wolfe A.J."/>
        </authorList>
    </citation>
    <scope>NUCLEOTIDE SEQUENCE [LARGE SCALE GENOMIC DNA]</scope>
    <source>
        <strain evidence="1 2">SM50</strain>
    </source>
</reference>
<dbReference type="RefSeq" id="WP_153219917.1">
    <property type="nucleotide sequence ID" value="NZ_WIJB01000003.1"/>
</dbReference>
<accession>A0A7X1QX96</accession>
<dbReference type="Pfam" id="PF07852">
    <property type="entry name" value="DUF1642"/>
    <property type="match status" value="1"/>
</dbReference>
<dbReference type="InterPro" id="IPR012865">
    <property type="entry name" value="DUF1642"/>
</dbReference>
<organism evidence="1 2">
    <name type="scientific">Streptococcus mitis</name>
    <dbReference type="NCBI Taxonomy" id="28037"/>
    <lineage>
        <taxon>Bacteria</taxon>
        <taxon>Bacillati</taxon>
        <taxon>Bacillota</taxon>
        <taxon>Bacilli</taxon>
        <taxon>Lactobacillales</taxon>
        <taxon>Streptococcaceae</taxon>
        <taxon>Streptococcus</taxon>
        <taxon>Streptococcus mitis group</taxon>
    </lineage>
</organism>